<dbReference type="InterPro" id="IPR006455">
    <property type="entry name" value="Homeodomain_ZF_HD"/>
</dbReference>
<dbReference type="AlphaFoldDB" id="A0A1D6MDN1"/>
<dbReference type="STRING" id="4577.A0A1D6MDN1"/>
<dbReference type="SUPFAM" id="SSF56801">
    <property type="entry name" value="Acetyl-CoA synthetase-like"/>
    <property type="match status" value="1"/>
</dbReference>
<dbReference type="PANTHER" id="PTHR22754">
    <property type="entry name" value="DISCO-INTERACTING PROTEIN 2 DIP2 -RELATED"/>
    <property type="match status" value="1"/>
</dbReference>
<dbReference type="Pfam" id="PF04770">
    <property type="entry name" value="ZF-HD_dimer"/>
    <property type="match status" value="1"/>
</dbReference>
<evidence type="ECO:0000256" key="9">
    <source>
        <dbReference type="ARBA" id="ARBA00023155"/>
    </source>
</evidence>
<dbReference type="PaxDb" id="4577-GRMZM2G114578_P01"/>
<evidence type="ECO:0000256" key="7">
    <source>
        <dbReference type="ARBA" id="ARBA00023015"/>
    </source>
</evidence>
<dbReference type="Gene3D" id="3.40.50.12780">
    <property type="entry name" value="N-terminal domain of ligase-like"/>
    <property type="match status" value="1"/>
</dbReference>
<keyword evidence="13" id="KW-0812">Transmembrane</keyword>
<dbReference type="FunCoup" id="A0A1D6MDN1">
    <property type="interactions" value="8"/>
</dbReference>
<dbReference type="EMBL" id="CM000782">
    <property type="protein sequence ID" value="AQK88759.1"/>
    <property type="molecule type" value="Genomic_DNA"/>
</dbReference>
<protein>
    <submittedName>
        <fullName evidence="14">AMP-dependent synthetase and ligase family protein</fullName>
    </submittedName>
</protein>
<comment type="subcellular location">
    <subcellularLocation>
        <location evidence="2">Nucleus</location>
    </subcellularLocation>
</comment>
<keyword evidence="4" id="KW-0479">Metal-binding</keyword>
<keyword evidence="13" id="KW-0472">Membrane</keyword>
<feature type="compositionally biased region" description="Low complexity" evidence="12">
    <location>
        <begin position="689"/>
        <end position="702"/>
    </location>
</feature>
<evidence type="ECO:0000256" key="3">
    <source>
        <dbReference type="ARBA" id="ARBA00011416"/>
    </source>
</evidence>
<evidence type="ECO:0000313" key="14">
    <source>
        <dbReference type="EMBL" id="AQK88759.1"/>
    </source>
</evidence>
<feature type="compositionally biased region" description="Low complexity" evidence="12">
    <location>
        <begin position="908"/>
        <end position="917"/>
    </location>
</feature>
<evidence type="ECO:0000256" key="6">
    <source>
        <dbReference type="ARBA" id="ARBA00022833"/>
    </source>
</evidence>
<dbReference type="FunFam" id="1.10.10.60:FF:000257">
    <property type="entry name" value="Zinc-finger homeodomain protein 2"/>
    <property type="match status" value="1"/>
</dbReference>
<dbReference type="NCBIfam" id="TIGR01566">
    <property type="entry name" value="ZF_HD_prot_N"/>
    <property type="match status" value="1"/>
</dbReference>
<proteinExistence type="predicted"/>
<dbReference type="Gene3D" id="1.10.10.60">
    <property type="entry name" value="Homeodomain-like"/>
    <property type="match status" value="1"/>
</dbReference>
<dbReference type="PROSITE" id="PS51523">
    <property type="entry name" value="ZF_HD_DIMER"/>
    <property type="match status" value="1"/>
</dbReference>
<dbReference type="SMR" id="A0A1D6MDN1"/>
<dbReference type="NCBIfam" id="TIGR01565">
    <property type="entry name" value="homeo_ZF_HD"/>
    <property type="match status" value="1"/>
</dbReference>
<evidence type="ECO:0000256" key="5">
    <source>
        <dbReference type="ARBA" id="ARBA00022771"/>
    </source>
</evidence>
<dbReference type="Gene3D" id="3.30.300.30">
    <property type="match status" value="1"/>
</dbReference>
<dbReference type="GO" id="GO:0008270">
    <property type="term" value="F:zinc ion binding"/>
    <property type="evidence" value="ECO:0007669"/>
    <property type="project" value="UniProtKB-KW"/>
</dbReference>
<evidence type="ECO:0000256" key="2">
    <source>
        <dbReference type="ARBA" id="ARBA00004123"/>
    </source>
</evidence>
<reference evidence="14" key="1">
    <citation type="submission" date="2015-12" db="EMBL/GenBank/DDBJ databases">
        <title>Update maize B73 reference genome by single molecule sequencing technologies.</title>
        <authorList>
            <consortium name="Maize Genome Sequencing Project"/>
            <person name="Ware D."/>
        </authorList>
    </citation>
    <scope>NUCLEOTIDE SEQUENCE</scope>
    <source>
        <tissue evidence="14">Seedling</tissue>
    </source>
</reference>
<feature type="transmembrane region" description="Helical" evidence="13">
    <location>
        <begin position="250"/>
        <end position="271"/>
    </location>
</feature>
<feature type="compositionally biased region" description="Pro residues" evidence="12">
    <location>
        <begin position="788"/>
        <end position="799"/>
    </location>
</feature>
<evidence type="ECO:0000256" key="8">
    <source>
        <dbReference type="ARBA" id="ARBA00023125"/>
    </source>
</evidence>
<evidence type="ECO:0000256" key="11">
    <source>
        <dbReference type="ARBA" id="ARBA00023242"/>
    </source>
</evidence>
<gene>
    <name evidence="14" type="ORF">ZEAMMB73_Zm00001d039116</name>
</gene>
<accession>A0A1D6MDN1</accession>
<evidence type="ECO:0000256" key="10">
    <source>
        <dbReference type="ARBA" id="ARBA00023163"/>
    </source>
</evidence>
<keyword evidence="6" id="KW-0862">Zinc</keyword>
<dbReference type="GO" id="GO:0016874">
    <property type="term" value="F:ligase activity"/>
    <property type="evidence" value="ECO:0007669"/>
    <property type="project" value="UniProtKB-KW"/>
</dbReference>
<evidence type="ECO:0000256" key="1">
    <source>
        <dbReference type="ARBA" id="ARBA00004049"/>
    </source>
</evidence>
<dbReference type="GO" id="GO:0003677">
    <property type="term" value="F:DNA binding"/>
    <property type="evidence" value="ECO:0007669"/>
    <property type="project" value="UniProtKB-KW"/>
</dbReference>
<feature type="region of interest" description="Disordered" evidence="12">
    <location>
        <begin position="788"/>
        <end position="835"/>
    </location>
</feature>
<sequence>MCTENYDACYPDQPVVDRYLPVWAKLPAFAAKPAFVWADDDAASTRTALTYAQLDATAACMARNLLAGTGTGSLRRGDAVLVLASPGLRLVKLLFACQRAGLTAVPVVPPDDPATLSGPAHAHLLRAVSQARPAAAVADAGYIDAVAKAVASSVAGGENARLAAMLGSLRWLAVDELERVCDGPQTPYVGCGPDDVYLIQYTSGATGVPRPVVVTAGSAAHNVRAARKAYDLHPGSVVVSWLPQYHDCGLMFLLLTVVAGATCVLAAPGAFVRRPDLWLELVSEFGATCTPVPSFALPLVLRRGQRRRPLQLGSLRNLILINEPIYESRVGEFVEAFRCHGLRAASVSPSYGLAENCTFVSTAWRPSACSESDRLPSYMKLLPSARLSPAAANEVPAEIEIAVVDEGTGEPVEDGVEGEIWVSSPSNASGYLGHPSASREVFCARVPGRTGACFVRTGDRGVVRGAERYLYVVGRSADVLALDAGRRHVHTHYVETAAFGSASGRLRGGCVAAFATSSSTPWSRSQIGVVAVVAELQKGSAGVGDHRGLCDGIRAAVWREEGVRVGLVALVDGGVVPKTTSGKLRRGAAREMLAAGKLSLVFETRYDDCDGSVAGLTLPTAATIPASGPRRRPKPPAGCSPCDIVGERVFLSGVALTYGVGYSSRRQGARGRHALMEFRGQEEEEQPVSEEMGASSAPSSAPTPAPGNQDHAAEARYHECLRNHAAALGGHVVDGCGEFMPGDGDSLKCAACGCHRSFHRKDDARRRHHQLMLPATATSSRVPLLLPPPHPHYAPPPFPYHGTPSGGGGGTATESSSEERGPPSGAAAVQAQGHVRRKRFRTKFTPEQKEQMLAFAERLGWRLQKQDDALVQHFCDQVGVRRQVFKVWMHNNKHTGRRQQPHLPPPQGQQQPQQQPK</sequence>
<dbReference type="Pfam" id="PF00501">
    <property type="entry name" value="AMP-binding"/>
    <property type="match status" value="1"/>
</dbReference>
<dbReference type="GO" id="GO:0005634">
    <property type="term" value="C:nucleus"/>
    <property type="evidence" value="ECO:0007669"/>
    <property type="project" value="UniProtKB-SubCell"/>
</dbReference>
<dbReference type="InParanoid" id="A0A1D6MDN1"/>
<organism evidence="14">
    <name type="scientific">Zea mays</name>
    <name type="common">Maize</name>
    <dbReference type="NCBI Taxonomy" id="4577"/>
    <lineage>
        <taxon>Eukaryota</taxon>
        <taxon>Viridiplantae</taxon>
        <taxon>Streptophyta</taxon>
        <taxon>Embryophyta</taxon>
        <taxon>Tracheophyta</taxon>
        <taxon>Spermatophyta</taxon>
        <taxon>Magnoliopsida</taxon>
        <taxon>Liliopsida</taxon>
        <taxon>Poales</taxon>
        <taxon>Poaceae</taxon>
        <taxon>PACMAD clade</taxon>
        <taxon>Panicoideae</taxon>
        <taxon>Andropogonodae</taxon>
        <taxon>Andropogoneae</taxon>
        <taxon>Tripsacinae</taxon>
        <taxon>Zea</taxon>
    </lineage>
</organism>
<dbReference type="eggNOG" id="KOG3628">
    <property type="taxonomic scope" value="Eukaryota"/>
</dbReference>
<keyword evidence="11" id="KW-0539">Nucleus</keyword>
<dbReference type="InterPro" id="IPR009057">
    <property type="entry name" value="Homeodomain-like_sf"/>
</dbReference>
<dbReference type="InterPro" id="IPR000873">
    <property type="entry name" value="AMP-dep_synth/lig_dom"/>
</dbReference>
<feature type="region of interest" description="Disordered" evidence="12">
    <location>
        <begin position="894"/>
        <end position="917"/>
    </location>
</feature>
<dbReference type="PANTHER" id="PTHR22754:SF35">
    <property type="entry name" value="10A19I.5"/>
    <property type="match status" value="1"/>
</dbReference>
<evidence type="ECO:0000256" key="12">
    <source>
        <dbReference type="SAM" id="MobiDB-lite"/>
    </source>
</evidence>
<dbReference type="InterPro" id="IPR042099">
    <property type="entry name" value="ANL_N_sf"/>
</dbReference>
<evidence type="ECO:0000256" key="4">
    <source>
        <dbReference type="ARBA" id="ARBA00022723"/>
    </source>
</evidence>
<feature type="region of interest" description="Disordered" evidence="12">
    <location>
        <begin position="680"/>
        <end position="710"/>
    </location>
</feature>
<dbReference type="InterPro" id="IPR045851">
    <property type="entry name" value="AMP-bd_C_sf"/>
</dbReference>
<comment type="function">
    <text evidence="1">Putative transcription factor.</text>
</comment>
<dbReference type="ExpressionAtlas" id="A0A1D6MDN1">
    <property type="expression patterns" value="baseline and differential"/>
</dbReference>
<keyword evidence="13" id="KW-1133">Transmembrane helix</keyword>
<keyword evidence="10" id="KW-0804">Transcription</keyword>
<comment type="subunit">
    <text evidence="3">Homo- and heterodimer with other ZFHD proteins.</text>
</comment>
<dbReference type="SUPFAM" id="SSF46689">
    <property type="entry name" value="Homeodomain-like"/>
    <property type="match status" value="1"/>
</dbReference>
<keyword evidence="7" id="KW-0805">Transcription regulation</keyword>
<keyword evidence="14" id="KW-0436">Ligase</keyword>
<name>A0A1D6MDN1_MAIZE</name>
<keyword evidence="8" id="KW-0238">DNA-binding</keyword>
<dbReference type="InterPro" id="IPR006456">
    <property type="entry name" value="ZF_HD_homeobox_Cys/His_dimer"/>
</dbReference>
<dbReference type="OMA" id="VRRPQRW"/>
<keyword evidence="9" id="KW-0371">Homeobox</keyword>
<evidence type="ECO:0000256" key="13">
    <source>
        <dbReference type="SAM" id="Phobius"/>
    </source>
</evidence>
<keyword evidence="5" id="KW-0863">Zinc-finger</keyword>